<evidence type="ECO:0000256" key="5">
    <source>
        <dbReference type="PROSITE-ProRule" id="PRU00418"/>
    </source>
</evidence>
<dbReference type="InterPro" id="IPR036542">
    <property type="entry name" value="PTS_IIA_lac/cel_sf"/>
</dbReference>
<dbReference type="EMBL" id="AP024747">
    <property type="protein sequence ID" value="BCY25148.1"/>
    <property type="molecule type" value="Genomic_DNA"/>
</dbReference>
<proteinExistence type="predicted"/>
<reference evidence="6" key="1">
    <citation type="submission" date="2021-06" db="EMBL/GenBank/DDBJ databases">
        <title>Genome sequence of Cutibacterium modestum strain KB17-24694.</title>
        <authorList>
            <person name="Dekio I."/>
            <person name="Asahina A."/>
            <person name="Nishida M."/>
        </authorList>
    </citation>
    <scope>NUCLEOTIDE SEQUENCE</scope>
    <source>
        <strain evidence="6">KB17-24694</strain>
    </source>
</reference>
<evidence type="ECO:0000313" key="6">
    <source>
        <dbReference type="EMBL" id="BCY25148.1"/>
    </source>
</evidence>
<evidence type="ECO:0000313" key="7">
    <source>
        <dbReference type="Proteomes" id="UP000825072"/>
    </source>
</evidence>
<keyword evidence="4" id="KW-0598">Phosphotransferase system</keyword>
<gene>
    <name evidence="6" type="ORF">KB1_11380</name>
</gene>
<name>A0AAD1NVF5_9ACTN</name>
<evidence type="ECO:0008006" key="8">
    <source>
        <dbReference type="Google" id="ProtNLM"/>
    </source>
</evidence>
<dbReference type="PANTHER" id="PTHR34382:SF7">
    <property type="entry name" value="PTS SYSTEM N,N'-DIACETYLCHITOBIOSE-SPECIFIC EIIA COMPONENT"/>
    <property type="match status" value="1"/>
</dbReference>
<accession>A0AAD1NVF5</accession>
<evidence type="ECO:0000256" key="3">
    <source>
        <dbReference type="ARBA" id="ARBA00022679"/>
    </source>
</evidence>
<dbReference type="AlphaFoldDB" id="A0AAD1NVF5"/>
<dbReference type="PANTHER" id="PTHR34382">
    <property type="entry name" value="PTS SYSTEM N,N'-DIACETYLCHITOBIOSE-SPECIFIC EIIA COMPONENT"/>
    <property type="match status" value="1"/>
</dbReference>
<evidence type="ECO:0000256" key="1">
    <source>
        <dbReference type="ARBA" id="ARBA00022448"/>
    </source>
</evidence>
<keyword evidence="3" id="KW-0808">Transferase</keyword>
<dbReference type="SUPFAM" id="SSF46973">
    <property type="entry name" value="Enzyme IIa from lactose specific PTS, IIa-lac"/>
    <property type="match status" value="1"/>
</dbReference>
<sequence length="138" mass="15254">MYDRDQLKKENCENISEWLQFMVGENMNGGVAVSDIETSIFTIITSAGEARTLLYEAVDKARAGKISESKQCMIAADKQLKSAHDVQTELITRDLNGSLPMSLLLVHAQDQLMTTMSEQSLIGQMIGLIQDISEKDGN</sequence>
<dbReference type="GO" id="GO:0009401">
    <property type="term" value="P:phosphoenolpyruvate-dependent sugar phosphotransferase system"/>
    <property type="evidence" value="ECO:0007669"/>
    <property type="project" value="UniProtKB-KW"/>
</dbReference>
<dbReference type="InterPro" id="IPR003188">
    <property type="entry name" value="PTS_IIA_lac/cel"/>
</dbReference>
<dbReference type="Gene3D" id="1.20.58.80">
    <property type="entry name" value="Phosphotransferase system, lactose/cellobiose-type IIA subunit"/>
    <property type="match status" value="1"/>
</dbReference>
<feature type="modified residue" description="Phosphohistidine; by HPr" evidence="5">
    <location>
        <position position="107"/>
    </location>
</feature>
<keyword evidence="1" id="KW-0813">Transport</keyword>
<keyword evidence="2" id="KW-0762">Sugar transport</keyword>
<dbReference type="CDD" id="cd00215">
    <property type="entry name" value="PTS_IIA_lac"/>
    <property type="match status" value="1"/>
</dbReference>
<protein>
    <recommendedName>
        <fullName evidence="8">PTS lactose/cellobiose transporter subunit IIA</fullName>
    </recommendedName>
</protein>
<dbReference type="PROSITE" id="PS51095">
    <property type="entry name" value="PTS_EIIA_TYPE_3"/>
    <property type="match status" value="1"/>
</dbReference>
<dbReference type="Proteomes" id="UP000825072">
    <property type="component" value="Chromosome 1"/>
</dbReference>
<dbReference type="GO" id="GO:0016740">
    <property type="term" value="F:transferase activity"/>
    <property type="evidence" value="ECO:0007669"/>
    <property type="project" value="UniProtKB-KW"/>
</dbReference>
<organism evidence="6 7">
    <name type="scientific">Cutibacterium modestum</name>
    <dbReference type="NCBI Taxonomy" id="2559073"/>
    <lineage>
        <taxon>Bacteria</taxon>
        <taxon>Bacillati</taxon>
        <taxon>Actinomycetota</taxon>
        <taxon>Actinomycetes</taxon>
        <taxon>Propionibacteriales</taxon>
        <taxon>Propionibacteriaceae</taxon>
        <taxon>Cutibacterium</taxon>
    </lineage>
</organism>
<evidence type="ECO:0000256" key="2">
    <source>
        <dbReference type="ARBA" id="ARBA00022597"/>
    </source>
</evidence>
<dbReference type="Pfam" id="PF02255">
    <property type="entry name" value="PTS_IIA"/>
    <property type="match status" value="1"/>
</dbReference>
<evidence type="ECO:0000256" key="4">
    <source>
        <dbReference type="ARBA" id="ARBA00022683"/>
    </source>
</evidence>